<dbReference type="InterPro" id="IPR000577">
    <property type="entry name" value="Carb_kinase_FGGY"/>
</dbReference>
<dbReference type="Proteomes" id="UP000484076">
    <property type="component" value="Unassembled WGS sequence"/>
</dbReference>
<keyword evidence="3 6" id="KW-0418">Kinase</keyword>
<dbReference type="GO" id="GO:0005975">
    <property type="term" value="P:carbohydrate metabolic process"/>
    <property type="evidence" value="ECO:0007669"/>
    <property type="project" value="InterPro"/>
</dbReference>
<dbReference type="SUPFAM" id="SSF53067">
    <property type="entry name" value="Actin-like ATPase domain"/>
    <property type="match status" value="2"/>
</dbReference>
<evidence type="ECO:0000256" key="2">
    <source>
        <dbReference type="ARBA" id="ARBA00022679"/>
    </source>
</evidence>
<dbReference type="InterPro" id="IPR050406">
    <property type="entry name" value="FGGY_Carb_Kinase"/>
</dbReference>
<sequence length="480" mass="48967">MQGDSLIGIDIGTTSVKAVLLGLDGQRRGEFSAPYPTQHPGPGLAEQDPADWLRLAEAALAQFDGAQVLAIGLTSQVNTHVFADAGFTPLRPAITWQDQRAAAAGAAVDALVTAAQKLAWLGAPIPVDASHALARMVWLAGAEPDLWAQTAHVMAPKDWVLARLTGAVLADPLASVGLVGPDLAYAAGLIALVPGAAARLAPLADPLGIGGTMAAGPFAGVPVVPGTMDAWASLLGLGVAEPGQAMYLSGTSEVLGLVSPHRNGEPGVITFPDWAAITLHAAPTQAGGASLGWVARLLGLPVEAALALARPVTADSPLFLPHLQGERAPLWDATARGAFAGLTGAHGAGALVTAVLEGVAFSARLALEALERSGAMVPPEVRLGGGGAGSDLWCQMRADALGKPLLRMQGRDPGAVGAAVMAGVGCGAMPDLAQAARALVQPERRFLPDPARQALANARFTRWQQLYQQMRPVNAGFATA</sequence>
<feature type="domain" description="Carbohydrate kinase FGGY N-terminal" evidence="4">
    <location>
        <begin position="7"/>
        <end position="171"/>
    </location>
</feature>
<dbReference type="RefSeq" id="WP_152826670.1">
    <property type="nucleotide sequence ID" value="NZ_WHUT02000007.1"/>
</dbReference>
<name>A0A8X8KLG0_9RHOB</name>
<dbReference type="PIRSF" id="PIRSF000538">
    <property type="entry name" value="GlpK"/>
    <property type="match status" value="1"/>
</dbReference>
<evidence type="ECO:0000259" key="4">
    <source>
        <dbReference type="Pfam" id="PF00370"/>
    </source>
</evidence>
<feature type="domain" description="Carbohydrate kinase FGGY C-terminal" evidence="5">
    <location>
        <begin position="249"/>
        <end position="425"/>
    </location>
</feature>
<keyword evidence="7" id="KW-1185">Reference proteome</keyword>
<organism evidence="6 7">
    <name type="scientific">Fertoeibacter niger</name>
    <dbReference type="NCBI Taxonomy" id="2656921"/>
    <lineage>
        <taxon>Bacteria</taxon>
        <taxon>Pseudomonadati</taxon>
        <taxon>Pseudomonadota</taxon>
        <taxon>Alphaproteobacteria</taxon>
        <taxon>Rhodobacterales</taxon>
        <taxon>Paracoccaceae</taxon>
        <taxon>Fertoeibacter</taxon>
    </lineage>
</organism>
<dbReference type="PANTHER" id="PTHR43095">
    <property type="entry name" value="SUGAR KINASE"/>
    <property type="match status" value="1"/>
</dbReference>
<dbReference type="InterPro" id="IPR018485">
    <property type="entry name" value="FGGY_C"/>
</dbReference>
<comment type="caution">
    <text evidence="6">The sequence shown here is derived from an EMBL/GenBank/DDBJ whole genome shotgun (WGS) entry which is preliminary data.</text>
</comment>
<dbReference type="Gene3D" id="3.30.420.40">
    <property type="match status" value="2"/>
</dbReference>
<dbReference type="AlphaFoldDB" id="A0A8X8KLG0"/>
<evidence type="ECO:0000313" key="6">
    <source>
        <dbReference type="EMBL" id="NUB45274.1"/>
    </source>
</evidence>
<dbReference type="EMBL" id="WHUT02000007">
    <property type="protein sequence ID" value="NUB45274.1"/>
    <property type="molecule type" value="Genomic_DNA"/>
</dbReference>
<dbReference type="GO" id="GO:0016301">
    <property type="term" value="F:kinase activity"/>
    <property type="evidence" value="ECO:0007669"/>
    <property type="project" value="UniProtKB-KW"/>
</dbReference>
<evidence type="ECO:0000313" key="7">
    <source>
        <dbReference type="Proteomes" id="UP000484076"/>
    </source>
</evidence>
<proteinExistence type="inferred from homology"/>
<comment type="similarity">
    <text evidence="1">Belongs to the FGGY kinase family.</text>
</comment>
<reference evidence="6" key="1">
    <citation type="submission" date="2020-05" db="EMBL/GenBank/DDBJ databases">
        <title>Fertoebacter nigrum gen. nov., sp. nov., a new member of the family Rhodobacteraceae.</title>
        <authorList>
            <person name="Szuroczki S."/>
            <person name="Abbaszade G."/>
            <person name="Buni D."/>
            <person name="Schumann P."/>
            <person name="Toth E."/>
        </authorList>
    </citation>
    <scope>NUCLEOTIDE SEQUENCE</scope>
    <source>
        <strain evidence="6">RG-N-1a</strain>
    </source>
</reference>
<dbReference type="InterPro" id="IPR018484">
    <property type="entry name" value="FGGY_N"/>
</dbReference>
<dbReference type="InterPro" id="IPR043129">
    <property type="entry name" value="ATPase_NBD"/>
</dbReference>
<dbReference type="PANTHER" id="PTHR43095:SF5">
    <property type="entry name" value="XYLULOSE KINASE"/>
    <property type="match status" value="1"/>
</dbReference>
<dbReference type="Pfam" id="PF02782">
    <property type="entry name" value="FGGY_C"/>
    <property type="match status" value="1"/>
</dbReference>
<gene>
    <name evidence="6" type="ORF">GEU84_012820</name>
</gene>
<accession>A0A8X8KLG0</accession>
<protein>
    <submittedName>
        <fullName evidence="6">Carbohydrate kinase</fullName>
    </submittedName>
</protein>
<evidence type="ECO:0000259" key="5">
    <source>
        <dbReference type="Pfam" id="PF02782"/>
    </source>
</evidence>
<evidence type="ECO:0000256" key="1">
    <source>
        <dbReference type="ARBA" id="ARBA00009156"/>
    </source>
</evidence>
<evidence type="ECO:0000256" key="3">
    <source>
        <dbReference type="ARBA" id="ARBA00022777"/>
    </source>
</evidence>
<dbReference type="Pfam" id="PF00370">
    <property type="entry name" value="FGGY_N"/>
    <property type="match status" value="1"/>
</dbReference>
<keyword evidence="2" id="KW-0808">Transferase</keyword>